<evidence type="ECO:0008006" key="3">
    <source>
        <dbReference type="Google" id="ProtNLM"/>
    </source>
</evidence>
<reference evidence="1 2" key="1">
    <citation type="submission" date="2014-06" db="EMBL/GenBank/DDBJ databases">
        <title>Evolutionary Origins and Diversification of the Mycorrhizal Mutualists.</title>
        <authorList>
            <consortium name="DOE Joint Genome Institute"/>
            <consortium name="Mycorrhizal Genomics Consortium"/>
            <person name="Kohler A."/>
            <person name="Kuo A."/>
            <person name="Nagy L.G."/>
            <person name="Floudas D."/>
            <person name="Copeland A."/>
            <person name="Barry K.W."/>
            <person name="Cichocki N."/>
            <person name="Veneault-Fourrey C."/>
            <person name="LaButti K."/>
            <person name="Lindquist E.A."/>
            <person name="Lipzen A."/>
            <person name="Lundell T."/>
            <person name="Morin E."/>
            <person name="Murat C."/>
            <person name="Riley R."/>
            <person name="Ohm R."/>
            <person name="Sun H."/>
            <person name="Tunlid A."/>
            <person name="Henrissat B."/>
            <person name="Grigoriev I.V."/>
            <person name="Hibbett D.S."/>
            <person name="Martin F."/>
        </authorList>
    </citation>
    <scope>NUCLEOTIDE SEQUENCE [LARGE SCALE GENOMIC DNA]</scope>
    <source>
        <strain evidence="1 2">SS14</strain>
    </source>
</reference>
<sequence>MPKNQTLGPCWANLPIELVWRILEFAATSTPTAATLLRVSRAFFDMFVPSVYHTVAIESFSQLKRFRMACMESPRKLRYQNTVKRVCLAPILGIFTEQSRHHIAEARRRWMRLPLLEHLSLPNLLFLDTFASLESVTHLLVAYEVSFESLLRNKTQLHSLTHLTLPHSNTLYVLVRDSDPNYSWHFPNLTHIAIPINGITKPYLIRGQQLLLSKITTGSPNLRSIALMPFYFAGPNEFISVEALDRAEVLDRLHIEANDPRYVVIPDMISTEALSEIWSTGDTTIWETTEKLQSQL</sequence>
<name>A0A0C9V5D7_SPHS4</name>
<dbReference type="EMBL" id="KN837132">
    <property type="protein sequence ID" value="KIJ42119.1"/>
    <property type="molecule type" value="Genomic_DNA"/>
</dbReference>
<keyword evidence="2" id="KW-1185">Reference proteome</keyword>
<dbReference type="HOGENOM" id="CLU_938639_0_0_1"/>
<evidence type="ECO:0000313" key="2">
    <source>
        <dbReference type="Proteomes" id="UP000054279"/>
    </source>
</evidence>
<evidence type="ECO:0000313" key="1">
    <source>
        <dbReference type="EMBL" id="KIJ42119.1"/>
    </source>
</evidence>
<dbReference type="Proteomes" id="UP000054279">
    <property type="component" value="Unassembled WGS sequence"/>
</dbReference>
<protein>
    <recommendedName>
        <fullName evidence="3">F-box domain-containing protein</fullName>
    </recommendedName>
</protein>
<dbReference type="AlphaFoldDB" id="A0A0C9V5D7"/>
<accession>A0A0C9V5D7</accession>
<gene>
    <name evidence="1" type="ORF">M422DRAFT_780088</name>
</gene>
<proteinExistence type="predicted"/>
<organism evidence="1 2">
    <name type="scientific">Sphaerobolus stellatus (strain SS14)</name>
    <dbReference type="NCBI Taxonomy" id="990650"/>
    <lineage>
        <taxon>Eukaryota</taxon>
        <taxon>Fungi</taxon>
        <taxon>Dikarya</taxon>
        <taxon>Basidiomycota</taxon>
        <taxon>Agaricomycotina</taxon>
        <taxon>Agaricomycetes</taxon>
        <taxon>Phallomycetidae</taxon>
        <taxon>Geastrales</taxon>
        <taxon>Sphaerobolaceae</taxon>
        <taxon>Sphaerobolus</taxon>
    </lineage>
</organism>